<feature type="domain" description="Damage-control phosphatase ARMT1-like metal-binding" evidence="1">
    <location>
        <begin position="5"/>
        <end position="274"/>
    </location>
</feature>
<dbReference type="EMBL" id="QUAH01000003">
    <property type="protein sequence ID" value="RFT16448.1"/>
    <property type="molecule type" value="Genomic_DNA"/>
</dbReference>
<name>A0A3E2BP04_9BACT</name>
<dbReference type="SUPFAM" id="SSF111321">
    <property type="entry name" value="AF1104-like"/>
    <property type="match status" value="1"/>
</dbReference>
<dbReference type="InterPro" id="IPR014444">
    <property type="entry name" value="PH1575-like"/>
</dbReference>
<protein>
    <recommendedName>
        <fullName evidence="1">Damage-control phosphatase ARMT1-like metal-binding domain-containing protein</fullName>
    </recommendedName>
</protein>
<dbReference type="PIRSF" id="PIRSF006593">
    <property type="entry name" value="UCP006593"/>
    <property type="match status" value="1"/>
</dbReference>
<dbReference type="Pfam" id="PF01937">
    <property type="entry name" value="ARMT1-like_dom"/>
    <property type="match status" value="1"/>
</dbReference>
<dbReference type="Gene3D" id="3.40.50.10880">
    <property type="entry name" value="Uncharacterised protein PF01937, DUF89, domain 3"/>
    <property type="match status" value="1"/>
</dbReference>
<evidence type="ECO:0000259" key="1">
    <source>
        <dbReference type="Pfam" id="PF01937"/>
    </source>
</evidence>
<comment type="caution">
    <text evidence="2">The sequence shown here is derived from an EMBL/GenBank/DDBJ whole genome shotgun (WGS) entry which is preliminary data.</text>
</comment>
<dbReference type="InterPro" id="IPR036075">
    <property type="entry name" value="ARMT-1-like_metal-bd_sf"/>
</dbReference>
<gene>
    <name evidence="2" type="ORF">OP8BY_1626</name>
</gene>
<dbReference type="AlphaFoldDB" id="A0A3E2BP04"/>
<accession>A0A3E2BP04</accession>
<sequence>MKAESECYLCLLGQVLRTAGVLGLEEPAARELAREACAFLAGADFNRTPPEISEDLYSLLARLTGNPDPYRGLKKEHIDRALKLYPQLQNLARTSADPLRAALEISLAGNVIDFGANSDEDWLKDGRFLTPGPFGIDDYPLLKEDLEKAERIVFLGDNAGETVFDRLFIEVSGRRPVYAVREAPIINDATLQEAIDSGLAGVADLVTSGCRAPGTVYGQCSPAFKKILEQADLIISKGQGNFECLEQVRGPFYFLLKAKCRVVSRYLGVPQGSLIIMRSRNYSPRLLA</sequence>
<dbReference type="Proteomes" id="UP000257323">
    <property type="component" value="Unassembled WGS sequence"/>
</dbReference>
<evidence type="ECO:0000313" key="3">
    <source>
        <dbReference type="Proteomes" id="UP000257323"/>
    </source>
</evidence>
<dbReference type="InterPro" id="IPR002791">
    <property type="entry name" value="ARMT1-like_metal-bd"/>
</dbReference>
<proteinExistence type="predicted"/>
<evidence type="ECO:0000313" key="2">
    <source>
        <dbReference type="EMBL" id="RFT16448.1"/>
    </source>
</evidence>
<organism evidence="2 3">
    <name type="scientific">Candidatus Saccharicenans subterraneus</name>
    <dbReference type="NCBI Taxonomy" id="2508984"/>
    <lineage>
        <taxon>Bacteria</taxon>
        <taxon>Candidatus Aminicenantota</taxon>
        <taxon>Candidatus Aminicenantia</taxon>
        <taxon>Candidatus Aminicenantales</taxon>
        <taxon>Candidatus Saccharicenantaceae</taxon>
        <taxon>Candidatus Saccharicenans</taxon>
    </lineage>
</organism>
<dbReference type="Gene3D" id="1.10.285.20">
    <property type="entry name" value="Uncharacterised protein PF01937, DUF89, domain 2"/>
    <property type="match status" value="1"/>
</dbReference>
<reference evidence="2 3" key="1">
    <citation type="submission" date="2018-08" db="EMBL/GenBank/DDBJ databases">
        <title>Genome analysis of the thermophilic bacterium of the candidate phylum Aminicenantes from deep subsurface aquifer revealed its physiology and ecological role.</title>
        <authorList>
            <person name="Kadnikov V.V."/>
            <person name="Mardanov A.V."/>
            <person name="Beletsky A.V."/>
            <person name="Karnachuk O.V."/>
            <person name="Ravin N.V."/>
        </authorList>
    </citation>
    <scope>NUCLEOTIDE SEQUENCE [LARGE SCALE GENOMIC DNA]</scope>
    <source>
        <strain evidence="2">BY38</strain>
    </source>
</reference>